<evidence type="ECO:0000313" key="1">
    <source>
        <dbReference type="EMBL" id="KAK7712350.1"/>
    </source>
</evidence>
<evidence type="ECO:0008006" key="3">
    <source>
        <dbReference type="Google" id="ProtNLM"/>
    </source>
</evidence>
<sequence>MKQNRATAITDEASELAHEPVGGLQPVAIRTVSSRIAGQANESLGLDWYKATPSLGGTQPGLCIHVTPQSPAEFYVPEKCLRLLQSYVKGSSEGLHWPRDSHGSFLNEDIVRSWCSPLMSAAWVLKEGKLESATLLLGKFVDQCPQQLARHDPLVFVFVYTSVLFFAPNHPRITNFLLRSLYAAAQRLPDAGRHPLRTLILLLCQLGPDGIVQHASKILLGYVGFIKAELGAACPLVQDMTSDAVMRLIVGRMIGAETAAECIRRMIRAAEAQGWHRCRYYLQLKMHLSEAYLKMGQLWYAEARRAAEEVTEDQYDDIRDNGLHMDYHMLMCKINEAEGRWEDAKLSALRAVIASWNQFGKDSDWAVNTLIVYTRILRRMGEHQLAEAVAQDRDMLIGRLCER</sequence>
<evidence type="ECO:0000313" key="2">
    <source>
        <dbReference type="Proteomes" id="UP001430848"/>
    </source>
</evidence>
<organism evidence="1 2">
    <name type="scientific">Diaporthe eres</name>
    <name type="common">Phomopsis oblonga</name>
    <dbReference type="NCBI Taxonomy" id="83184"/>
    <lineage>
        <taxon>Eukaryota</taxon>
        <taxon>Fungi</taxon>
        <taxon>Dikarya</taxon>
        <taxon>Ascomycota</taxon>
        <taxon>Pezizomycotina</taxon>
        <taxon>Sordariomycetes</taxon>
        <taxon>Sordariomycetidae</taxon>
        <taxon>Diaporthales</taxon>
        <taxon>Diaporthaceae</taxon>
        <taxon>Diaporthe</taxon>
        <taxon>Diaporthe eres species complex</taxon>
    </lineage>
</organism>
<protein>
    <recommendedName>
        <fullName evidence="3">Clr5 domain-containing protein</fullName>
    </recommendedName>
</protein>
<reference evidence="1 2" key="1">
    <citation type="submission" date="2024-02" db="EMBL/GenBank/DDBJ databases">
        <title>De novo assembly and annotation of 12 fungi associated with fruit tree decline syndrome in Ontario, Canada.</title>
        <authorList>
            <person name="Sulman M."/>
            <person name="Ellouze W."/>
            <person name="Ilyukhin E."/>
        </authorList>
    </citation>
    <scope>NUCLEOTIDE SEQUENCE [LARGE SCALE GENOMIC DNA]</scope>
    <source>
        <strain evidence="1 2">M169</strain>
    </source>
</reference>
<dbReference type="EMBL" id="JAKNSF020000136">
    <property type="protein sequence ID" value="KAK7712350.1"/>
    <property type="molecule type" value="Genomic_DNA"/>
</dbReference>
<gene>
    <name evidence="1" type="ORF">SLS63_012394</name>
</gene>
<name>A0ABR1NRA9_DIAER</name>
<keyword evidence="2" id="KW-1185">Reference proteome</keyword>
<proteinExistence type="predicted"/>
<accession>A0ABR1NRA9</accession>
<comment type="caution">
    <text evidence="1">The sequence shown here is derived from an EMBL/GenBank/DDBJ whole genome shotgun (WGS) entry which is preliminary data.</text>
</comment>
<dbReference type="Proteomes" id="UP001430848">
    <property type="component" value="Unassembled WGS sequence"/>
</dbReference>